<keyword evidence="2" id="KW-1185">Reference proteome</keyword>
<organism evidence="1 2">
    <name type="scientific">Symbiodinium natans</name>
    <dbReference type="NCBI Taxonomy" id="878477"/>
    <lineage>
        <taxon>Eukaryota</taxon>
        <taxon>Sar</taxon>
        <taxon>Alveolata</taxon>
        <taxon>Dinophyceae</taxon>
        <taxon>Suessiales</taxon>
        <taxon>Symbiodiniaceae</taxon>
        <taxon>Symbiodinium</taxon>
    </lineage>
</organism>
<evidence type="ECO:0000313" key="1">
    <source>
        <dbReference type="EMBL" id="CAE7547840.1"/>
    </source>
</evidence>
<reference evidence="1" key="1">
    <citation type="submission" date="2021-02" db="EMBL/GenBank/DDBJ databases">
        <authorList>
            <person name="Dougan E. K."/>
            <person name="Rhodes N."/>
            <person name="Thang M."/>
            <person name="Chan C."/>
        </authorList>
    </citation>
    <scope>NUCLEOTIDE SEQUENCE</scope>
</reference>
<gene>
    <name evidence="1" type="ORF">SNAT2548_LOCUS30746</name>
</gene>
<comment type="caution">
    <text evidence="1">The sequence shown here is derived from an EMBL/GenBank/DDBJ whole genome shotgun (WGS) entry which is preliminary data.</text>
</comment>
<dbReference type="AlphaFoldDB" id="A0A812TZD6"/>
<dbReference type="EMBL" id="CAJNDS010002622">
    <property type="protein sequence ID" value="CAE7547840.1"/>
    <property type="molecule type" value="Genomic_DNA"/>
</dbReference>
<sequence>MLDVHTVIDYLWNEIGLYVEPSAVQEFWEHSRRHNQPWALEHPASDSHVPLGLYGDSAKITTAFNSDKVVGLFFNLPLWRPRSIRASRFLIFAIEESKLWGPHTLNVAFQHITWSVNCLFDGRRPATDPLGRTMPSSDKYSGWVCKDQTKFAVTELRGDQLWQKQCFRFTASWVWTSARVCHACDARAHGPGSHDRLYYDFDGWVPHEFSQEQFLAQRMPTRFLCPYMSIKGFHPGLLKFCTMHFLNLGLLYVANGASLIMLCEEGVFGDNSLPIKARLDAAYRDFRRWCRQQKISCSQPPFTPGLVLKKNGDVLLTAKAYNNRVIMEWLACRLRMHMAEQMWRDERVPVAARAMTLDCTNNLPMAVTTLLLSTVCSCYSVIARTQLSSPKGPNNYYSFLELPHQ</sequence>
<protein>
    <submittedName>
        <fullName evidence="1">Uncharacterized protein</fullName>
    </submittedName>
</protein>
<accession>A0A812TZD6</accession>
<evidence type="ECO:0000313" key="2">
    <source>
        <dbReference type="Proteomes" id="UP000604046"/>
    </source>
</evidence>
<dbReference type="Proteomes" id="UP000604046">
    <property type="component" value="Unassembled WGS sequence"/>
</dbReference>
<name>A0A812TZD6_9DINO</name>
<dbReference type="OrthoDB" id="432538at2759"/>
<proteinExistence type="predicted"/>